<dbReference type="SUPFAM" id="SSF52833">
    <property type="entry name" value="Thioredoxin-like"/>
    <property type="match status" value="1"/>
</dbReference>
<evidence type="ECO:0000256" key="2">
    <source>
        <dbReference type="ARBA" id="ARBA00022559"/>
    </source>
</evidence>
<evidence type="ECO:0000259" key="11">
    <source>
        <dbReference type="PROSITE" id="PS51352"/>
    </source>
</evidence>
<evidence type="ECO:0000313" key="13">
    <source>
        <dbReference type="Proteomes" id="UP000292704"/>
    </source>
</evidence>
<dbReference type="OrthoDB" id="6924at2157"/>
<evidence type="ECO:0000256" key="1">
    <source>
        <dbReference type="ARBA" id="ARBA00013017"/>
    </source>
</evidence>
<dbReference type="PROSITE" id="PS51352">
    <property type="entry name" value="THIOREDOXIN_2"/>
    <property type="match status" value="1"/>
</dbReference>
<dbReference type="STRING" id="222984.GCA_000731985_01831"/>
<keyword evidence="3" id="KW-0049">Antioxidant</keyword>
<dbReference type="GO" id="GO:0034599">
    <property type="term" value="P:cellular response to oxidative stress"/>
    <property type="evidence" value="ECO:0007669"/>
    <property type="project" value="TreeGrafter"/>
</dbReference>
<dbReference type="EMBL" id="SHMR01000001">
    <property type="protein sequence ID" value="RZH68233.1"/>
    <property type="molecule type" value="Genomic_DNA"/>
</dbReference>
<dbReference type="Proteomes" id="UP000292704">
    <property type="component" value="Unassembled WGS sequence"/>
</dbReference>
<accession>A0A482Y1K1</accession>
<name>A0A482Y1K1_9EURY</name>
<feature type="region of interest" description="Disordered" evidence="10">
    <location>
        <begin position="268"/>
        <end position="310"/>
    </location>
</feature>
<feature type="compositionally biased region" description="Acidic residues" evidence="10">
    <location>
        <begin position="294"/>
        <end position="310"/>
    </location>
</feature>
<reference evidence="12 13" key="1">
    <citation type="submission" date="2019-02" db="EMBL/GenBank/DDBJ databases">
        <title>Genome analysis provides insights into bioremediation potentialities and Haloocin production by Natrinema altunense strain 4.1R isolated from Chott Douz in Tunisian desert.</title>
        <authorList>
            <person name="Najjari A."/>
            <person name="Youssef N."/>
            <person name="Ben Dhia O."/>
            <person name="Ferjani R."/>
            <person name="El Hidri D."/>
            <person name="Ouzari H.I."/>
            <person name="Cherif A."/>
        </authorList>
    </citation>
    <scope>NUCLEOTIDE SEQUENCE [LARGE SCALE GENOMIC DNA]</scope>
    <source>
        <strain evidence="12 13">4.1R</strain>
    </source>
</reference>
<sequence>MPLVFRTSSMLETGETAPTFDGPAAIDGDVREVTFEELIGNSGVVLLLFYPADFSPSCTEELCSLRDLDLFGLQNDVSIVGVSTDTAFSHRAFAAQHDLGFPLVSDSDGSIAATYGVLEDELFGGHPDLARRSVFVLDGDRTIRYVWSDEDPLQQPDLEEIREAIETVSDDDAAVERYRIATTHYRDGLDDYERGREAVATEDWVTAAAAFDDAVGPLTDALEAFDAARRYADDDAVSRAAERANEQATDRRNAAKWYAAAADHYGRGDEATGDDYRTDADRAHAAAIDREDLPAPDDLPETDADGTADP</sequence>
<proteinExistence type="inferred from homology"/>
<dbReference type="GO" id="GO:0045454">
    <property type="term" value="P:cell redox homeostasis"/>
    <property type="evidence" value="ECO:0007669"/>
    <property type="project" value="TreeGrafter"/>
</dbReference>
<gene>
    <name evidence="12" type="ORF">ELS17_01815</name>
</gene>
<dbReference type="InterPro" id="IPR050924">
    <property type="entry name" value="Peroxiredoxin_BCP/PrxQ"/>
</dbReference>
<comment type="catalytic activity">
    <reaction evidence="9">
        <text>a hydroperoxide + [thioredoxin]-dithiol = an alcohol + [thioredoxin]-disulfide + H2O</text>
        <dbReference type="Rhea" id="RHEA:62620"/>
        <dbReference type="Rhea" id="RHEA-COMP:10698"/>
        <dbReference type="Rhea" id="RHEA-COMP:10700"/>
        <dbReference type="ChEBI" id="CHEBI:15377"/>
        <dbReference type="ChEBI" id="CHEBI:29950"/>
        <dbReference type="ChEBI" id="CHEBI:30879"/>
        <dbReference type="ChEBI" id="CHEBI:35924"/>
        <dbReference type="ChEBI" id="CHEBI:50058"/>
        <dbReference type="EC" id="1.11.1.24"/>
    </reaction>
</comment>
<comment type="caution">
    <text evidence="12">The sequence shown here is derived from an EMBL/GenBank/DDBJ whole genome shotgun (WGS) entry which is preliminary data.</text>
</comment>
<evidence type="ECO:0000256" key="6">
    <source>
        <dbReference type="ARBA" id="ARBA00023284"/>
    </source>
</evidence>
<dbReference type="InterPro" id="IPR036249">
    <property type="entry name" value="Thioredoxin-like_sf"/>
</dbReference>
<organism evidence="12 13">
    <name type="scientific">Natrinema altunense</name>
    <dbReference type="NCBI Taxonomy" id="222984"/>
    <lineage>
        <taxon>Archaea</taxon>
        <taxon>Methanobacteriati</taxon>
        <taxon>Methanobacteriota</taxon>
        <taxon>Stenosarchaea group</taxon>
        <taxon>Halobacteria</taxon>
        <taxon>Halobacteriales</taxon>
        <taxon>Natrialbaceae</taxon>
        <taxon>Natrinema</taxon>
    </lineage>
</organism>
<keyword evidence="6" id="KW-0676">Redox-active center</keyword>
<evidence type="ECO:0000256" key="4">
    <source>
        <dbReference type="ARBA" id="ARBA00023002"/>
    </source>
</evidence>
<evidence type="ECO:0000256" key="7">
    <source>
        <dbReference type="ARBA" id="ARBA00032824"/>
    </source>
</evidence>
<evidence type="ECO:0000313" key="12">
    <source>
        <dbReference type="EMBL" id="RZH68233.1"/>
    </source>
</evidence>
<evidence type="ECO:0000256" key="8">
    <source>
        <dbReference type="ARBA" id="ARBA00038489"/>
    </source>
</evidence>
<keyword evidence="4" id="KW-0560">Oxidoreductase</keyword>
<dbReference type="InterPro" id="IPR013766">
    <property type="entry name" value="Thioredoxin_domain"/>
</dbReference>
<evidence type="ECO:0000256" key="9">
    <source>
        <dbReference type="ARBA" id="ARBA00049091"/>
    </source>
</evidence>
<evidence type="ECO:0000256" key="3">
    <source>
        <dbReference type="ARBA" id="ARBA00022862"/>
    </source>
</evidence>
<dbReference type="AlphaFoldDB" id="A0A482Y1K1"/>
<dbReference type="GO" id="GO:0008379">
    <property type="term" value="F:thioredoxin peroxidase activity"/>
    <property type="evidence" value="ECO:0007669"/>
    <property type="project" value="TreeGrafter"/>
</dbReference>
<dbReference type="GO" id="GO:0005737">
    <property type="term" value="C:cytoplasm"/>
    <property type="evidence" value="ECO:0007669"/>
    <property type="project" value="TreeGrafter"/>
</dbReference>
<dbReference type="PANTHER" id="PTHR42801">
    <property type="entry name" value="THIOREDOXIN-DEPENDENT PEROXIDE REDUCTASE"/>
    <property type="match status" value="1"/>
</dbReference>
<keyword evidence="5" id="KW-1015">Disulfide bond</keyword>
<evidence type="ECO:0000256" key="5">
    <source>
        <dbReference type="ARBA" id="ARBA00023157"/>
    </source>
</evidence>
<dbReference type="Gene3D" id="3.40.30.10">
    <property type="entry name" value="Glutaredoxin"/>
    <property type="match status" value="1"/>
</dbReference>
<evidence type="ECO:0000256" key="10">
    <source>
        <dbReference type="SAM" id="MobiDB-lite"/>
    </source>
</evidence>
<dbReference type="Pfam" id="PF00578">
    <property type="entry name" value="AhpC-TSA"/>
    <property type="match status" value="1"/>
</dbReference>
<comment type="similarity">
    <text evidence="8">Belongs to the peroxiredoxin family. BCP/PrxQ subfamily.</text>
</comment>
<dbReference type="PANTHER" id="PTHR42801:SF4">
    <property type="entry name" value="AHPC_TSA FAMILY PROTEIN"/>
    <property type="match status" value="1"/>
</dbReference>
<keyword evidence="2" id="KW-0575">Peroxidase</keyword>
<dbReference type="EC" id="1.11.1.24" evidence="1"/>
<dbReference type="InterPro" id="IPR000866">
    <property type="entry name" value="AhpC/TSA"/>
</dbReference>
<protein>
    <recommendedName>
        <fullName evidence="1">thioredoxin-dependent peroxiredoxin</fullName>
        <ecNumber evidence="1">1.11.1.24</ecNumber>
    </recommendedName>
    <alternativeName>
        <fullName evidence="7">Thioredoxin peroxidase</fullName>
    </alternativeName>
</protein>
<feature type="domain" description="Thioredoxin" evidence="11">
    <location>
        <begin position="11"/>
        <end position="170"/>
    </location>
</feature>
<feature type="compositionally biased region" description="Basic and acidic residues" evidence="10">
    <location>
        <begin position="268"/>
        <end position="293"/>
    </location>
</feature>